<dbReference type="GO" id="GO:0000976">
    <property type="term" value="F:transcription cis-regulatory region binding"/>
    <property type="evidence" value="ECO:0007669"/>
    <property type="project" value="TreeGrafter"/>
</dbReference>
<sequence>MAHILVVEDDSDIASLLSRGLGAAGHRVEWAETSDAAARLLARKGCDAAIIDMMLGDESGAVLLADLRAKGHRMPAIMLSALSRIEDRAEGLEAGAQDYVVKPFQLSELLARLEVQLHRAAPREAPIILARLHYDPLNRIVTRSDASGSDRPVVMTEREGDLLAYLLARPGQVLTRGELFDALWAQHGGSTENVVDVYLGYLRRKLGNFEPYGLTLRTLRRRGFVLSAEDTE</sequence>
<evidence type="ECO:0000313" key="10">
    <source>
        <dbReference type="EMBL" id="SEN27426.1"/>
    </source>
</evidence>
<reference evidence="10 11" key="1">
    <citation type="submission" date="2016-10" db="EMBL/GenBank/DDBJ databases">
        <authorList>
            <person name="de Groot N.N."/>
        </authorList>
    </citation>
    <scope>NUCLEOTIDE SEQUENCE [LARGE SCALE GENOMIC DNA]</scope>
    <source>
        <strain evidence="10 11">DSM 8512</strain>
    </source>
</reference>
<evidence type="ECO:0000259" key="9">
    <source>
        <dbReference type="PROSITE" id="PS51755"/>
    </source>
</evidence>
<dbReference type="EMBL" id="FODE01000003">
    <property type="protein sequence ID" value="SEN27426.1"/>
    <property type="molecule type" value="Genomic_DNA"/>
</dbReference>
<dbReference type="InterPro" id="IPR036388">
    <property type="entry name" value="WH-like_DNA-bd_sf"/>
</dbReference>
<dbReference type="Pfam" id="PF00072">
    <property type="entry name" value="Response_reg"/>
    <property type="match status" value="1"/>
</dbReference>
<dbReference type="RefSeq" id="WP_090610607.1">
    <property type="nucleotide sequence ID" value="NZ_CP067125.1"/>
</dbReference>
<keyword evidence="2" id="KW-0902">Two-component regulatory system</keyword>
<evidence type="ECO:0000256" key="3">
    <source>
        <dbReference type="ARBA" id="ARBA00023015"/>
    </source>
</evidence>
<dbReference type="STRING" id="34002.SAMN04489859_1003184"/>
<dbReference type="OrthoDB" id="9802426at2"/>
<evidence type="ECO:0000256" key="7">
    <source>
        <dbReference type="PROSITE-ProRule" id="PRU01091"/>
    </source>
</evidence>
<dbReference type="PROSITE" id="PS50110">
    <property type="entry name" value="RESPONSE_REGULATORY"/>
    <property type="match status" value="1"/>
</dbReference>
<evidence type="ECO:0000256" key="1">
    <source>
        <dbReference type="ARBA" id="ARBA00022553"/>
    </source>
</evidence>
<name>A0A1H8F7F4_9RHOB</name>
<evidence type="ECO:0000259" key="8">
    <source>
        <dbReference type="PROSITE" id="PS50110"/>
    </source>
</evidence>
<dbReference type="Gene3D" id="6.10.250.690">
    <property type="match status" value="1"/>
</dbReference>
<dbReference type="SMART" id="SM00862">
    <property type="entry name" value="Trans_reg_C"/>
    <property type="match status" value="1"/>
</dbReference>
<dbReference type="GO" id="GO:0005829">
    <property type="term" value="C:cytosol"/>
    <property type="evidence" value="ECO:0007669"/>
    <property type="project" value="TreeGrafter"/>
</dbReference>
<dbReference type="SUPFAM" id="SSF46894">
    <property type="entry name" value="C-terminal effector domain of the bipartite response regulators"/>
    <property type="match status" value="1"/>
</dbReference>
<dbReference type="AlphaFoldDB" id="A0A1H8F7F4"/>
<dbReference type="CDD" id="cd00383">
    <property type="entry name" value="trans_reg_C"/>
    <property type="match status" value="1"/>
</dbReference>
<dbReference type="InterPro" id="IPR016032">
    <property type="entry name" value="Sig_transdc_resp-reg_C-effctor"/>
</dbReference>
<dbReference type="Gene3D" id="3.40.50.2300">
    <property type="match status" value="1"/>
</dbReference>
<dbReference type="PANTHER" id="PTHR48111:SF1">
    <property type="entry name" value="TWO-COMPONENT RESPONSE REGULATOR ORR33"/>
    <property type="match status" value="1"/>
</dbReference>
<evidence type="ECO:0000313" key="11">
    <source>
        <dbReference type="Proteomes" id="UP000199054"/>
    </source>
</evidence>
<keyword evidence="3" id="KW-0805">Transcription regulation</keyword>
<dbReference type="GO" id="GO:0000156">
    <property type="term" value="F:phosphorelay response regulator activity"/>
    <property type="evidence" value="ECO:0007669"/>
    <property type="project" value="TreeGrafter"/>
</dbReference>
<dbReference type="InterPro" id="IPR001789">
    <property type="entry name" value="Sig_transdc_resp-reg_receiver"/>
</dbReference>
<dbReference type="PROSITE" id="PS51755">
    <property type="entry name" value="OMPR_PHOB"/>
    <property type="match status" value="1"/>
</dbReference>
<dbReference type="InterPro" id="IPR039420">
    <property type="entry name" value="WalR-like"/>
</dbReference>
<dbReference type="GO" id="GO:0006355">
    <property type="term" value="P:regulation of DNA-templated transcription"/>
    <property type="evidence" value="ECO:0007669"/>
    <property type="project" value="InterPro"/>
</dbReference>
<dbReference type="PANTHER" id="PTHR48111">
    <property type="entry name" value="REGULATOR OF RPOS"/>
    <property type="match status" value="1"/>
</dbReference>
<keyword evidence="1 6" id="KW-0597">Phosphoprotein</keyword>
<protein>
    <submittedName>
        <fullName evidence="10">DNA-binding response regulator, OmpR family, contains REC and winged-helix (WHTH) domain</fullName>
    </submittedName>
</protein>
<dbReference type="InterPro" id="IPR001867">
    <property type="entry name" value="OmpR/PhoB-type_DNA-bd"/>
</dbReference>
<feature type="domain" description="Response regulatory" evidence="8">
    <location>
        <begin position="3"/>
        <end position="117"/>
    </location>
</feature>
<accession>A0A1H8F7F4</accession>
<organism evidence="10 11">
    <name type="scientific">Paracoccus alcaliphilus</name>
    <dbReference type="NCBI Taxonomy" id="34002"/>
    <lineage>
        <taxon>Bacteria</taxon>
        <taxon>Pseudomonadati</taxon>
        <taxon>Pseudomonadota</taxon>
        <taxon>Alphaproteobacteria</taxon>
        <taxon>Rhodobacterales</taxon>
        <taxon>Paracoccaceae</taxon>
        <taxon>Paracoccus</taxon>
    </lineage>
</organism>
<keyword evidence="11" id="KW-1185">Reference proteome</keyword>
<feature type="modified residue" description="4-aspartylphosphate" evidence="6">
    <location>
        <position position="52"/>
    </location>
</feature>
<dbReference type="Pfam" id="PF00486">
    <property type="entry name" value="Trans_reg_C"/>
    <property type="match status" value="1"/>
</dbReference>
<dbReference type="InterPro" id="IPR011006">
    <property type="entry name" value="CheY-like_superfamily"/>
</dbReference>
<evidence type="ECO:0000256" key="6">
    <source>
        <dbReference type="PROSITE-ProRule" id="PRU00169"/>
    </source>
</evidence>
<keyword evidence="4 7" id="KW-0238">DNA-binding</keyword>
<dbReference type="SUPFAM" id="SSF52172">
    <property type="entry name" value="CheY-like"/>
    <property type="match status" value="1"/>
</dbReference>
<feature type="domain" description="OmpR/PhoB-type" evidence="9">
    <location>
        <begin position="124"/>
        <end position="228"/>
    </location>
</feature>
<evidence type="ECO:0000256" key="5">
    <source>
        <dbReference type="ARBA" id="ARBA00023163"/>
    </source>
</evidence>
<dbReference type="SMART" id="SM00448">
    <property type="entry name" value="REC"/>
    <property type="match status" value="1"/>
</dbReference>
<dbReference type="CDD" id="cd17574">
    <property type="entry name" value="REC_OmpR"/>
    <property type="match status" value="1"/>
</dbReference>
<gene>
    <name evidence="10" type="ORF">SAMN04489859_1003184</name>
</gene>
<evidence type="ECO:0000256" key="2">
    <source>
        <dbReference type="ARBA" id="ARBA00023012"/>
    </source>
</evidence>
<dbReference type="Proteomes" id="UP000199054">
    <property type="component" value="Unassembled WGS sequence"/>
</dbReference>
<feature type="DNA-binding region" description="OmpR/PhoB-type" evidence="7">
    <location>
        <begin position="124"/>
        <end position="228"/>
    </location>
</feature>
<dbReference type="GO" id="GO:0032993">
    <property type="term" value="C:protein-DNA complex"/>
    <property type="evidence" value="ECO:0007669"/>
    <property type="project" value="TreeGrafter"/>
</dbReference>
<keyword evidence="5" id="KW-0804">Transcription</keyword>
<dbReference type="Gene3D" id="1.10.10.10">
    <property type="entry name" value="Winged helix-like DNA-binding domain superfamily/Winged helix DNA-binding domain"/>
    <property type="match status" value="1"/>
</dbReference>
<proteinExistence type="predicted"/>
<evidence type="ECO:0000256" key="4">
    <source>
        <dbReference type="ARBA" id="ARBA00023125"/>
    </source>
</evidence>